<dbReference type="AlphaFoldDB" id="A0A1F5VK39"/>
<dbReference type="PANTHER" id="PTHR36115:SF6">
    <property type="entry name" value="PROLINE-RICH ANTIGEN HOMOLOG"/>
    <property type="match status" value="1"/>
</dbReference>
<dbReference type="GO" id="GO:0005886">
    <property type="term" value="C:plasma membrane"/>
    <property type="evidence" value="ECO:0007669"/>
    <property type="project" value="UniProtKB-SubCell"/>
</dbReference>
<accession>A0A1F5VK39</accession>
<evidence type="ECO:0000313" key="8">
    <source>
        <dbReference type="EMBL" id="OGF63578.1"/>
    </source>
</evidence>
<name>A0A1F5VK39_9BACT</name>
<evidence type="ECO:0000256" key="2">
    <source>
        <dbReference type="ARBA" id="ARBA00022475"/>
    </source>
</evidence>
<feature type="domain" description="RDD" evidence="7">
    <location>
        <begin position="131"/>
        <end position="256"/>
    </location>
</feature>
<keyword evidence="3 6" id="KW-0812">Transmembrane</keyword>
<reference evidence="8 9" key="1">
    <citation type="journal article" date="2016" name="Nat. Commun.">
        <title>Thousands of microbial genomes shed light on interconnected biogeochemical processes in an aquifer system.</title>
        <authorList>
            <person name="Anantharaman K."/>
            <person name="Brown C.T."/>
            <person name="Hug L.A."/>
            <person name="Sharon I."/>
            <person name="Castelle C.J."/>
            <person name="Probst A.J."/>
            <person name="Thomas B.C."/>
            <person name="Singh A."/>
            <person name="Wilkins M.J."/>
            <person name="Karaoz U."/>
            <person name="Brodie E.L."/>
            <person name="Williams K.H."/>
            <person name="Hubbard S.S."/>
            <person name="Banfield J.F."/>
        </authorList>
    </citation>
    <scope>NUCLEOTIDE SEQUENCE [LARGE SCALE GENOMIC DNA]</scope>
</reference>
<feature type="transmembrane region" description="Helical" evidence="6">
    <location>
        <begin position="173"/>
        <end position="193"/>
    </location>
</feature>
<organism evidence="8 9">
    <name type="scientific">Candidatus Fischerbacteria bacterium RBG_13_37_8</name>
    <dbReference type="NCBI Taxonomy" id="1817863"/>
    <lineage>
        <taxon>Bacteria</taxon>
        <taxon>Candidatus Fischeribacteriota</taxon>
    </lineage>
</organism>
<protein>
    <recommendedName>
        <fullName evidence="7">RDD domain-containing protein</fullName>
    </recommendedName>
</protein>
<keyword evidence="2" id="KW-1003">Cell membrane</keyword>
<dbReference type="STRING" id="1817863.A2Y62_22255"/>
<dbReference type="Proteomes" id="UP000178943">
    <property type="component" value="Unassembled WGS sequence"/>
</dbReference>
<comment type="subcellular location">
    <subcellularLocation>
        <location evidence="1">Cell membrane</location>
        <topology evidence="1">Multi-pass membrane protein</topology>
    </subcellularLocation>
</comment>
<dbReference type="InterPro" id="IPR051791">
    <property type="entry name" value="Pra-immunoreactive"/>
</dbReference>
<proteinExistence type="predicted"/>
<evidence type="ECO:0000256" key="3">
    <source>
        <dbReference type="ARBA" id="ARBA00022692"/>
    </source>
</evidence>
<dbReference type="InterPro" id="IPR010432">
    <property type="entry name" value="RDD"/>
</dbReference>
<evidence type="ECO:0000256" key="5">
    <source>
        <dbReference type="ARBA" id="ARBA00023136"/>
    </source>
</evidence>
<feature type="transmembrane region" description="Helical" evidence="6">
    <location>
        <begin position="142"/>
        <end position="161"/>
    </location>
</feature>
<feature type="transmembrane region" description="Helical" evidence="6">
    <location>
        <begin position="226"/>
        <end position="245"/>
    </location>
</feature>
<dbReference type="PANTHER" id="PTHR36115">
    <property type="entry name" value="PROLINE-RICH ANTIGEN HOMOLOG-RELATED"/>
    <property type="match status" value="1"/>
</dbReference>
<evidence type="ECO:0000256" key="6">
    <source>
        <dbReference type="SAM" id="Phobius"/>
    </source>
</evidence>
<dbReference type="EMBL" id="MFGW01000162">
    <property type="protein sequence ID" value="OGF63578.1"/>
    <property type="molecule type" value="Genomic_DNA"/>
</dbReference>
<evidence type="ECO:0000256" key="4">
    <source>
        <dbReference type="ARBA" id="ARBA00022989"/>
    </source>
</evidence>
<evidence type="ECO:0000256" key="1">
    <source>
        <dbReference type="ARBA" id="ARBA00004651"/>
    </source>
</evidence>
<dbReference type="Pfam" id="PF06271">
    <property type="entry name" value="RDD"/>
    <property type="match status" value="1"/>
</dbReference>
<evidence type="ECO:0000259" key="7">
    <source>
        <dbReference type="Pfam" id="PF06271"/>
    </source>
</evidence>
<evidence type="ECO:0000313" key="9">
    <source>
        <dbReference type="Proteomes" id="UP000178943"/>
    </source>
</evidence>
<comment type="caution">
    <text evidence="8">The sequence shown here is derived from an EMBL/GenBank/DDBJ whole genome shotgun (WGS) entry which is preliminary data.</text>
</comment>
<keyword evidence="4 6" id="KW-1133">Transmembrane helix</keyword>
<gene>
    <name evidence="8" type="ORF">A2Y62_22255</name>
</gene>
<sequence length="278" mass="31057">MKCTKCGFVSYDHLDVCKKCGKPLPQQPKVRQKSNVFALKIATTPKSTGSPAIQNKPKNVLKITQITPAPKQDIPVINVSPIPQSQQDPDDFFPLNEKNVSEDELSPLVDEDYGLITESPSEYLTLDNLPVLNRFIAGAIDFGALLFVNAVLILVSTQLIGVNLTALSAVKHYLIILFLLMYYLYYLYFTMLYQATPGKLMMKLRVISLASLKTTKLTIAQITWRWLGLIAGVAMLFGGFIYMLFDDIHATMHDRLSLSLVISKEQSDALQAEHISRS</sequence>
<keyword evidence="5 6" id="KW-0472">Membrane</keyword>